<dbReference type="Ensembl" id="ENSLACT00000025836.1">
    <property type="protein sequence ID" value="ENSLACP00000022343.1"/>
    <property type="gene ID" value="ENSLACG00000022641.1"/>
</dbReference>
<dbReference type="EMBL" id="AFYH01118920">
    <property type="status" value="NOT_ANNOTATED_CDS"/>
    <property type="molecule type" value="Genomic_DNA"/>
</dbReference>
<dbReference type="GO" id="GO:0005576">
    <property type="term" value="C:extracellular region"/>
    <property type="evidence" value="ECO:0007669"/>
    <property type="project" value="UniProtKB-ARBA"/>
</dbReference>
<reference evidence="6" key="1">
    <citation type="submission" date="2011-08" db="EMBL/GenBank/DDBJ databases">
        <title>The draft genome of Latimeria chalumnae.</title>
        <authorList>
            <person name="Di Palma F."/>
            <person name="Alfoldi J."/>
            <person name="Johnson J."/>
            <person name="Berlin A."/>
            <person name="Gnerre S."/>
            <person name="Jaffe D."/>
            <person name="MacCallum I."/>
            <person name="Young S."/>
            <person name="Walker B.J."/>
            <person name="Lander E."/>
            <person name="Lindblad-Toh K."/>
        </authorList>
    </citation>
    <scope>NUCLEOTIDE SEQUENCE [LARGE SCALE GENOMIC DNA]</scope>
    <source>
        <strain evidence="6">Wild caught</strain>
    </source>
</reference>
<keyword evidence="6" id="KW-1185">Reference proteome</keyword>
<organism evidence="5 6">
    <name type="scientific">Latimeria chalumnae</name>
    <name type="common">Coelacanth</name>
    <dbReference type="NCBI Taxonomy" id="7897"/>
    <lineage>
        <taxon>Eukaryota</taxon>
        <taxon>Metazoa</taxon>
        <taxon>Chordata</taxon>
        <taxon>Craniata</taxon>
        <taxon>Vertebrata</taxon>
        <taxon>Euteleostomi</taxon>
        <taxon>Coelacanthiformes</taxon>
        <taxon>Coelacanthidae</taxon>
        <taxon>Latimeria</taxon>
    </lineage>
</organism>
<evidence type="ECO:0000313" key="6">
    <source>
        <dbReference type="Proteomes" id="UP000008672"/>
    </source>
</evidence>
<dbReference type="GeneTree" id="ENSGT00940000163847"/>
<reference evidence="5" key="3">
    <citation type="submission" date="2025-09" db="UniProtKB">
        <authorList>
            <consortium name="Ensembl"/>
        </authorList>
    </citation>
    <scope>IDENTIFICATION</scope>
</reference>
<evidence type="ECO:0000256" key="3">
    <source>
        <dbReference type="ARBA" id="ARBA00043265"/>
    </source>
</evidence>
<dbReference type="AlphaFoldDB" id="M3XHY7"/>
<evidence type="ECO:0000313" key="5">
    <source>
        <dbReference type="Ensembl" id="ENSLACP00000022343.1"/>
    </source>
</evidence>
<dbReference type="InterPro" id="IPR007110">
    <property type="entry name" value="Ig-like_dom"/>
</dbReference>
<protein>
    <recommendedName>
        <fullName evidence="4">Ig-like domain-containing protein</fullName>
    </recommendedName>
</protein>
<evidence type="ECO:0000259" key="4">
    <source>
        <dbReference type="PROSITE" id="PS50835"/>
    </source>
</evidence>
<dbReference type="SUPFAM" id="SSF48726">
    <property type="entry name" value="Immunoglobulin"/>
    <property type="match status" value="1"/>
</dbReference>
<dbReference type="Pfam" id="PF07686">
    <property type="entry name" value="V-set"/>
    <property type="match status" value="1"/>
</dbReference>
<dbReference type="PROSITE" id="PS50835">
    <property type="entry name" value="IG_LIKE"/>
    <property type="match status" value="1"/>
</dbReference>
<accession>M3XHY7</accession>
<keyword evidence="1" id="KW-0391">Immunity</keyword>
<keyword evidence="3" id="KW-1280">Immunoglobulin</keyword>
<dbReference type="InterPro" id="IPR050199">
    <property type="entry name" value="IgHV"/>
</dbReference>
<proteinExistence type="predicted"/>
<reference evidence="5" key="2">
    <citation type="submission" date="2025-08" db="UniProtKB">
        <authorList>
            <consortium name="Ensembl"/>
        </authorList>
    </citation>
    <scope>IDENTIFICATION</scope>
</reference>
<dbReference type="InterPro" id="IPR013106">
    <property type="entry name" value="Ig_V-set"/>
</dbReference>
<dbReference type="InterPro" id="IPR036179">
    <property type="entry name" value="Ig-like_dom_sf"/>
</dbReference>
<feature type="domain" description="Ig-like" evidence="4">
    <location>
        <begin position="18"/>
        <end position="115"/>
    </location>
</feature>
<dbReference type="Proteomes" id="UP000008672">
    <property type="component" value="Unassembled WGS sequence"/>
</dbReference>
<name>M3XHY7_LATCH</name>
<sequence>RYPVHCCTDSGWDRGVHFSVVLSQSSEEVKKAEESLRLKCSLSGIEANDYVTYWYRQAPGKGQEWLVRYYSYPVYSSSIQGQFTASKESSNFYLQTNSLSAEDMAMYYCARQDLQ</sequence>
<dbReference type="HOGENOM" id="CLU_077975_5_1_1"/>
<dbReference type="InParanoid" id="M3XHY7"/>
<evidence type="ECO:0000256" key="1">
    <source>
        <dbReference type="ARBA" id="ARBA00022859"/>
    </source>
</evidence>
<dbReference type="GO" id="GO:0002250">
    <property type="term" value="P:adaptive immune response"/>
    <property type="evidence" value="ECO:0007669"/>
    <property type="project" value="UniProtKB-KW"/>
</dbReference>
<evidence type="ECO:0000256" key="2">
    <source>
        <dbReference type="ARBA" id="ARBA00023130"/>
    </source>
</evidence>
<dbReference type="SMART" id="SM00406">
    <property type="entry name" value="IGv"/>
    <property type="match status" value="1"/>
</dbReference>
<dbReference type="InterPro" id="IPR013783">
    <property type="entry name" value="Ig-like_fold"/>
</dbReference>
<dbReference type="PANTHER" id="PTHR23266">
    <property type="entry name" value="IMMUNOGLOBULIN HEAVY CHAIN"/>
    <property type="match status" value="1"/>
</dbReference>
<dbReference type="EMBL" id="AFYH01118919">
    <property type="status" value="NOT_ANNOTATED_CDS"/>
    <property type="molecule type" value="Genomic_DNA"/>
</dbReference>
<dbReference type="Gene3D" id="2.60.40.10">
    <property type="entry name" value="Immunoglobulins"/>
    <property type="match status" value="1"/>
</dbReference>
<keyword evidence="2" id="KW-1064">Adaptive immunity</keyword>
<dbReference type="GO" id="GO:0019814">
    <property type="term" value="C:immunoglobulin complex"/>
    <property type="evidence" value="ECO:0007669"/>
    <property type="project" value="UniProtKB-KW"/>
</dbReference>